<feature type="region of interest" description="Disordered" evidence="1">
    <location>
        <begin position="100"/>
        <end position="135"/>
    </location>
</feature>
<dbReference type="EMBL" id="LT962688">
    <property type="protein sequence ID" value="SOR32443.1"/>
    <property type="molecule type" value="Genomic_DNA"/>
</dbReference>
<dbReference type="Proteomes" id="UP000233769">
    <property type="component" value="Chromosome tk0001"/>
</dbReference>
<accession>A0A2N9AYP9</accession>
<evidence type="ECO:0000313" key="2">
    <source>
        <dbReference type="EMBL" id="SOR32443.1"/>
    </source>
</evidence>
<organism evidence="2 3">
    <name type="scientific">Methylorubrum extorquens</name>
    <name type="common">Methylobacterium dichloromethanicum</name>
    <name type="synonym">Methylobacterium extorquens</name>
    <dbReference type="NCBI Taxonomy" id="408"/>
    <lineage>
        <taxon>Bacteria</taxon>
        <taxon>Pseudomonadati</taxon>
        <taxon>Pseudomonadota</taxon>
        <taxon>Alphaproteobacteria</taxon>
        <taxon>Hyphomicrobiales</taxon>
        <taxon>Methylobacteriaceae</taxon>
        <taxon>Methylorubrum</taxon>
    </lineage>
</organism>
<reference evidence="3" key="1">
    <citation type="submission" date="2017-10" db="EMBL/GenBank/DDBJ databases">
        <authorList>
            <person name="Regsiter A."/>
            <person name="William W."/>
        </authorList>
    </citation>
    <scope>NUCLEOTIDE SEQUENCE [LARGE SCALE GENOMIC DNA]</scope>
</reference>
<sequence length="148" mass="16194">MPRHVCQDGDGLPTSPCLVCQDRQGAQRRAAQRPEVSDAIEAAFRNDPPPLRADTLAELLNMRNDERTVLSLRTIGAVDFKKADRQAERKRRDAAYRLVNGGRKGLRRGLNRPGSGSRGRRSTCPAEPTIAGSPLAPCRGQIVEALAR</sequence>
<evidence type="ECO:0000313" key="3">
    <source>
        <dbReference type="Proteomes" id="UP000233769"/>
    </source>
</evidence>
<proteinExistence type="predicted"/>
<dbReference type="AlphaFoldDB" id="A0A2N9AYP9"/>
<protein>
    <submittedName>
        <fullName evidence="2">Uncharacterized protein</fullName>
    </submittedName>
</protein>
<name>A0A2N9AYP9_METEX</name>
<evidence type="ECO:0000256" key="1">
    <source>
        <dbReference type="SAM" id="MobiDB-lite"/>
    </source>
</evidence>
<gene>
    <name evidence="2" type="ORF">TK0001_5884</name>
</gene>